<dbReference type="AlphaFoldDB" id="A0A6L5YTV9"/>
<dbReference type="EMBL" id="VUNI01000026">
    <property type="protein sequence ID" value="MST75808.1"/>
    <property type="molecule type" value="Genomic_DNA"/>
</dbReference>
<accession>A0A6L5YTV9</accession>
<protein>
    <recommendedName>
        <fullName evidence="5">5-formyltetrahydrofolate cyclo-ligase</fullName>
        <ecNumber evidence="5">6.3.3.2</ecNumber>
    </recommendedName>
</protein>
<evidence type="ECO:0000256" key="1">
    <source>
        <dbReference type="ARBA" id="ARBA00010638"/>
    </source>
</evidence>
<evidence type="ECO:0000256" key="4">
    <source>
        <dbReference type="PIRSR" id="PIRSR006806-1"/>
    </source>
</evidence>
<keyword evidence="8" id="KW-1185">Reference proteome</keyword>
<keyword evidence="5" id="KW-0460">Magnesium</keyword>
<evidence type="ECO:0000256" key="3">
    <source>
        <dbReference type="ARBA" id="ARBA00022840"/>
    </source>
</evidence>
<dbReference type="InterPro" id="IPR002698">
    <property type="entry name" value="FTHF_cligase"/>
</dbReference>
<dbReference type="PANTHER" id="PTHR23407:SF1">
    <property type="entry name" value="5-FORMYLTETRAHYDROFOLATE CYCLO-LIGASE"/>
    <property type="match status" value="1"/>
</dbReference>
<evidence type="ECO:0000313" key="8">
    <source>
        <dbReference type="Proteomes" id="UP000474024"/>
    </source>
</evidence>
<evidence type="ECO:0000256" key="5">
    <source>
        <dbReference type="RuleBase" id="RU361279"/>
    </source>
</evidence>
<evidence type="ECO:0000313" key="7">
    <source>
        <dbReference type="EMBL" id="MST75808.1"/>
    </source>
</evidence>
<comment type="similarity">
    <text evidence="1 5">Belongs to the 5-formyltetrahydrofolate cyclo-ligase family.</text>
</comment>
<dbReference type="GO" id="GO:0030272">
    <property type="term" value="F:5-formyltetrahydrofolate cyclo-ligase activity"/>
    <property type="evidence" value="ECO:0007669"/>
    <property type="project" value="UniProtKB-EC"/>
</dbReference>
<dbReference type="InterPro" id="IPR037171">
    <property type="entry name" value="NagB/RpiA_transferase-like"/>
</dbReference>
<dbReference type="GO" id="GO:0046872">
    <property type="term" value="F:metal ion binding"/>
    <property type="evidence" value="ECO:0007669"/>
    <property type="project" value="UniProtKB-KW"/>
</dbReference>
<dbReference type="GO" id="GO:0035999">
    <property type="term" value="P:tetrahydrofolate interconversion"/>
    <property type="evidence" value="ECO:0007669"/>
    <property type="project" value="TreeGrafter"/>
</dbReference>
<sequence>MERKKEIHSESTDNEKAQIRQSKKRERSRLTAEQCRICSRMICETIEKESWYQKTENLLLYVSVNNEVSLEWLMEKAWEDGKKVFLPRVRGTNMEFYQVNGKAELEMGSFHIMEPVKSCPAYKPVPEAVMVVPGVAFSISGERIGYGKGYYDRYLNHYPGKIYLIGASYEMQLENDTWKSDRFDRKMDIVITEKRKVECNGESGRIV</sequence>
<dbReference type="GO" id="GO:0005524">
    <property type="term" value="F:ATP binding"/>
    <property type="evidence" value="ECO:0007669"/>
    <property type="project" value="UniProtKB-KW"/>
</dbReference>
<feature type="compositionally biased region" description="Basic and acidic residues" evidence="6">
    <location>
        <begin position="1"/>
        <end position="18"/>
    </location>
</feature>
<dbReference type="RefSeq" id="WP_154430776.1">
    <property type="nucleotide sequence ID" value="NZ_VUNI01000026.1"/>
</dbReference>
<dbReference type="GO" id="GO:0009396">
    <property type="term" value="P:folic acid-containing compound biosynthetic process"/>
    <property type="evidence" value="ECO:0007669"/>
    <property type="project" value="TreeGrafter"/>
</dbReference>
<dbReference type="SUPFAM" id="SSF100950">
    <property type="entry name" value="NagB/RpiA/CoA transferase-like"/>
    <property type="match status" value="1"/>
</dbReference>
<dbReference type="Proteomes" id="UP000474024">
    <property type="component" value="Unassembled WGS sequence"/>
</dbReference>
<feature type="binding site" evidence="4">
    <location>
        <begin position="16"/>
        <end position="20"/>
    </location>
    <ligand>
        <name>ATP</name>
        <dbReference type="ChEBI" id="CHEBI:30616"/>
    </ligand>
</feature>
<feature type="binding site" evidence="4">
    <location>
        <begin position="143"/>
        <end position="151"/>
    </location>
    <ligand>
        <name>ATP</name>
        <dbReference type="ChEBI" id="CHEBI:30616"/>
    </ligand>
</feature>
<evidence type="ECO:0000256" key="2">
    <source>
        <dbReference type="ARBA" id="ARBA00022741"/>
    </source>
</evidence>
<comment type="catalytic activity">
    <reaction evidence="5">
        <text>(6S)-5-formyl-5,6,7,8-tetrahydrofolate + ATP = (6R)-5,10-methenyltetrahydrofolate + ADP + phosphate</text>
        <dbReference type="Rhea" id="RHEA:10488"/>
        <dbReference type="ChEBI" id="CHEBI:30616"/>
        <dbReference type="ChEBI" id="CHEBI:43474"/>
        <dbReference type="ChEBI" id="CHEBI:57455"/>
        <dbReference type="ChEBI" id="CHEBI:57457"/>
        <dbReference type="ChEBI" id="CHEBI:456216"/>
        <dbReference type="EC" id="6.3.3.2"/>
    </reaction>
</comment>
<evidence type="ECO:0000256" key="6">
    <source>
        <dbReference type="SAM" id="MobiDB-lite"/>
    </source>
</evidence>
<comment type="cofactor">
    <cofactor evidence="5">
        <name>Mg(2+)</name>
        <dbReference type="ChEBI" id="CHEBI:18420"/>
    </cofactor>
</comment>
<keyword evidence="3 4" id="KW-0067">ATP-binding</keyword>
<name>A0A6L5YTV9_9FIRM</name>
<keyword evidence="7" id="KW-0436">Ligase</keyword>
<dbReference type="Pfam" id="PF01812">
    <property type="entry name" value="5-FTHF_cyc-lig"/>
    <property type="match status" value="1"/>
</dbReference>
<keyword evidence="2 4" id="KW-0547">Nucleotide-binding</keyword>
<comment type="caution">
    <text evidence="7">The sequence shown here is derived from an EMBL/GenBank/DDBJ whole genome shotgun (WGS) entry which is preliminary data.</text>
</comment>
<feature type="binding site" evidence="4">
    <location>
        <position position="62"/>
    </location>
    <ligand>
        <name>substrate</name>
    </ligand>
</feature>
<organism evidence="7 8">
    <name type="scientific">Roseburia porci</name>
    <dbReference type="NCBI Taxonomy" id="2605790"/>
    <lineage>
        <taxon>Bacteria</taxon>
        <taxon>Bacillati</taxon>
        <taxon>Bacillota</taxon>
        <taxon>Clostridia</taxon>
        <taxon>Lachnospirales</taxon>
        <taxon>Lachnospiraceae</taxon>
        <taxon>Roseburia</taxon>
    </lineage>
</organism>
<dbReference type="NCBIfam" id="TIGR02727">
    <property type="entry name" value="MTHFS_bact"/>
    <property type="match status" value="1"/>
</dbReference>
<feature type="region of interest" description="Disordered" evidence="6">
    <location>
        <begin position="1"/>
        <end position="25"/>
    </location>
</feature>
<gene>
    <name evidence="7" type="ORF">FYJ75_12535</name>
</gene>
<dbReference type="InterPro" id="IPR024185">
    <property type="entry name" value="FTHF_cligase-like_sf"/>
</dbReference>
<keyword evidence="5" id="KW-0479">Metal-binding</keyword>
<dbReference type="EC" id="6.3.3.2" evidence="5"/>
<feature type="binding site" evidence="4">
    <location>
        <position position="67"/>
    </location>
    <ligand>
        <name>substrate</name>
    </ligand>
</feature>
<proteinExistence type="inferred from homology"/>
<dbReference type="PANTHER" id="PTHR23407">
    <property type="entry name" value="ATPASE INHIBITOR/5-FORMYLTETRAHYDROFOLATE CYCLO-LIGASE"/>
    <property type="match status" value="1"/>
</dbReference>
<dbReference type="PIRSF" id="PIRSF006806">
    <property type="entry name" value="FTHF_cligase"/>
    <property type="match status" value="1"/>
</dbReference>
<reference evidence="7 8" key="1">
    <citation type="submission" date="2019-08" db="EMBL/GenBank/DDBJ databases">
        <title>In-depth cultivation of the pig gut microbiome towards novel bacterial diversity and tailored functional studies.</title>
        <authorList>
            <person name="Wylensek D."/>
            <person name="Hitch T.C.A."/>
            <person name="Clavel T."/>
        </authorList>
    </citation>
    <scope>NUCLEOTIDE SEQUENCE [LARGE SCALE GENOMIC DNA]</scope>
    <source>
        <strain evidence="7 8">MUC/MUC-530-WT-4D</strain>
    </source>
</reference>
<dbReference type="Gene3D" id="3.40.50.10420">
    <property type="entry name" value="NagB/RpiA/CoA transferase-like"/>
    <property type="match status" value="1"/>
</dbReference>